<evidence type="ECO:0000313" key="4">
    <source>
        <dbReference type="EMBL" id="QMS57194.1"/>
    </source>
</evidence>
<feature type="compositionally biased region" description="Basic and acidic residues" evidence="3">
    <location>
        <begin position="21"/>
        <end position="37"/>
    </location>
</feature>
<dbReference type="Pfam" id="PF01933">
    <property type="entry name" value="CofD"/>
    <property type="match status" value="1"/>
</dbReference>
<dbReference type="InterPro" id="IPR010119">
    <property type="entry name" value="Gluconeogen_factor"/>
</dbReference>
<organism evidence="4 5">
    <name type="scientific">Kocuria varians</name>
    <name type="common">Micrococcus varians</name>
    <dbReference type="NCBI Taxonomy" id="1272"/>
    <lineage>
        <taxon>Bacteria</taxon>
        <taxon>Bacillati</taxon>
        <taxon>Actinomycetota</taxon>
        <taxon>Actinomycetes</taxon>
        <taxon>Micrococcales</taxon>
        <taxon>Micrococcaceae</taxon>
        <taxon>Kocuria</taxon>
    </lineage>
</organism>
<comment type="subcellular location">
    <subcellularLocation>
        <location evidence="2">Cytoplasm</location>
    </subcellularLocation>
</comment>
<dbReference type="SUPFAM" id="SSF142338">
    <property type="entry name" value="CofD-like"/>
    <property type="match status" value="1"/>
</dbReference>
<dbReference type="AlphaFoldDB" id="A0A7D7PSP6"/>
<sequence length="361" mass="38056">MTDPMSTFPSTGALPRLPLSSRRDVDPYHSLDPSARDSLTDADSVVALGGGHGLSASLSALRLLAPALTAVVTVADDGGSSGRLRDDLGVLPPGDLRMALAALCDDSQWGRTWSDVMQHRFSVKQHPDEGLDNHALGNLLIVTLWELLGDPVEGLRWAGALLGARGQVLPMSCVPLVIEGDVSPGSSPTTACPPEKIVRTVTGQSRLAKEADVCNVRLSPADAPACPEAVSAIEEAAWVVLGPGSWHTSVLPHLLLPELRDAICAAPAKRLVTLNLSRDSETLSMGSGDQLRVLQRYAPELRLDVVLADPSAAESPKDVEAAAAQLGAVVHWDSLREKNGSSAHNPFKLAAAYQQIMNARG</sequence>
<protein>
    <recommendedName>
        <fullName evidence="2">Putative gluconeogenesis factor</fullName>
    </recommendedName>
</protein>
<reference evidence="4" key="2">
    <citation type="submission" date="2020-07" db="EMBL/GenBank/DDBJ databases">
        <title>Genome of starter culture bacteria Kocuria salsicia reveals its technological properties and safety for usage in meat industry.</title>
        <authorList>
            <person name="Michael M."/>
            <person name="Konstantin K."/>
            <person name="Evgenii K."/>
            <person name="Galina S."/>
            <person name="Oksana K."/>
            <person name="Andrei L."/>
        </authorList>
    </citation>
    <scope>NUCLEOTIDE SEQUENCE [LARGE SCALE GENOMIC DNA]</scope>
    <source>
        <strain evidence="4">80</strain>
    </source>
</reference>
<dbReference type="EMBL" id="CP059343">
    <property type="protein sequence ID" value="QMS57194.1"/>
    <property type="molecule type" value="Genomic_DNA"/>
</dbReference>
<dbReference type="InterPro" id="IPR002882">
    <property type="entry name" value="CofD"/>
</dbReference>
<dbReference type="InterPro" id="IPR038136">
    <property type="entry name" value="CofD-like_dom_sf"/>
</dbReference>
<keyword evidence="5" id="KW-1185">Reference proteome</keyword>
<gene>
    <name evidence="4" type="ORF">CIB50_0001920</name>
</gene>
<dbReference type="GO" id="GO:0008360">
    <property type="term" value="P:regulation of cell shape"/>
    <property type="evidence" value="ECO:0007669"/>
    <property type="project" value="UniProtKB-UniRule"/>
</dbReference>
<name>A0A7D7PSP6_KOCVA</name>
<dbReference type="NCBIfam" id="TIGR01826">
    <property type="entry name" value="CofD_related"/>
    <property type="match status" value="1"/>
</dbReference>
<accession>A0A7D7PSP6</accession>
<comment type="similarity">
    <text evidence="2">Belongs to the gluconeogenesis factor family.</text>
</comment>
<keyword evidence="1 2" id="KW-0963">Cytoplasm</keyword>
<dbReference type="HAMAP" id="MF_00973">
    <property type="entry name" value="Gluconeogen_factor"/>
    <property type="match status" value="1"/>
</dbReference>
<dbReference type="Gene3D" id="3.40.50.10680">
    <property type="entry name" value="CofD-like domains"/>
    <property type="match status" value="1"/>
</dbReference>
<dbReference type="CDD" id="cd07187">
    <property type="entry name" value="YvcK_like"/>
    <property type="match status" value="1"/>
</dbReference>
<dbReference type="Proteomes" id="UP000216825">
    <property type="component" value="Chromosome"/>
</dbReference>
<feature type="compositionally biased region" description="Polar residues" evidence="3">
    <location>
        <begin position="1"/>
        <end position="10"/>
    </location>
</feature>
<evidence type="ECO:0000313" key="5">
    <source>
        <dbReference type="Proteomes" id="UP000216825"/>
    </source>
</evidence>
<dbReference type="GO" id="GO:0005737">
    <property type="term" value="C:cytoplasm"/>
    <property type="evidence" value="ECO:0007669"/>
    <property type="project" value="UniProtKB-SubCell"/>
</dbReference>
<evidence type="ECO:0000256" key="1">
    <source>
        <dbReference type="ARBA" id="ARBA00022490"/>
    </source>
</evidence>
<evidence type="ECO:0000256" key="2">
    <source>
        <dbReference type="HAMAP-Rule" id="MF_00973"/>
    </source>
</evidence>
<dbReference type="PANTHER" id="PTHR30135:SF3">
    <property type="entry name" value="GLUCONEOGENESIS FACTOR-RELATED"/>
    <property type="match status" value="1"/>
</dbReference>
<feature type="region of interest" description="Disordered" evidence="3">
    <location>
        <begin position="1"/>
        <end position="37"/>
    </location>
</feature>
<dbReference type="KEGG" id="kvr:CIB50_0001920"/>
<dbReference type="GO" id="GO:0043743">
    <property type="term" value="F:LPPG:FO 2-phospho-L-lactate transferase activity"/>
    <property type="evidence" value="ECO:0007669"/>
    <property type="project" value="InterPro"/>
</dbReference>
<reference evidence="4" key="1">
    <citation type="submission" date="2017-08" db="EMBL/GenBank/DDBJ databases">
        <authorList>
            <person name="Minaev M."/>
            <person name="Kurbakov K.A."/>
            <person name="Solodovnikova G.I."/>
            <person name="Kuznetsova O.A."/>
            <person name="Lisitsyn A.B."/>
        </authorList>
    </citation>
    <scope>NUCLEOTIDE SEQUENCE</scope>
    <source>
        <strain evidence="4">80</strain>
    </source>
</reference>
<dbReference type="PANTHER" id="PTHR30135">
    <property type="entry name" value="UNCHARACTERIZED PROTEIN YVCK-RELATED"/>
    <property type="match status" value="1"/>
</dbReference>
<comment type="function">
    <text evidence="2">Required for morphogenesis under gluconeogenic growth conditions.</text>
</comment>
<proteinExistence type="inferred from homology"/>
<evidence type="ECO:0000256" key="3">
    <source>
        <dbReference type="SAM" id="MobiDB-lite"/>
    </source>
</evidence>